<keyword evidence="2 3" id="KW-0479">Metal-binding</keyword>
<feature type="binding site" evidence="3">
    <location>
        <position position="267"/>
    </location>
    <ligand>
        <name>a divalent metal cation</name>
        <dbReference type="ChEBI" id="CHEBI:60240"/>
        <label>1</label>
    </ligand>
</feature>
<comment type="caution">
    <text evidence="4">The sequence shown here is derived from an EMBL/GenBank/DDBJ whole genome shotgun (WGS) entry which is preliminary data.</text>
</comment>
<comment type="similarity">
    <text evidence="1">Belongs to the GTP cyclohydrolase I type 2/NIF3 family.</text>
</comment>
<feature type="binding site" evidence="3">
    <location>
        <position position="263"/>
    </location>
    <ligand>
        <name>a divalent metal cation</name>
        <dbReference type="ChEBI" id="CHEBI:60240"/>
        <label>1</label>
    </ligand>
</feature>
<dbReference type="PANTHER" id="PTHR13799:SF14">
    <property type="entry name" value="GTP CYCLOHYDROLASE 1 TYPE 2 HOMOLOG"/>
    <property type="match status" value="1"/>
</dbReference>
<protein>
    <recommendedName>
        <fullName evidence="6">Nif3-like dinuclear metal center hexameric protein</fullName>
    </recommendedName>
</protein>
<dbReference type="SUPFAM" id="SSF102705">
    <property type="entry name" value="NIF3 (NGG1p interacting factor 3)-like"/>
    <property type="match status" value="1"/>
</dbReference>
<dbReference type="PANTHER" id="PTHR13799">
    <property type="entry name" value="NGG1 INTERACTING FACTOR 3"/>
    <property type="match status" value="1"/>
</dbReference>
<reference evidence="5" key="1">
    <citation type="submission" date="2017-09" db="EMBL/GenBank/DDBJ databases">
        <title>Depth-based differentiation of microbial function through sediment-hosted aquifers and enrichment of novel symbionts in the deep terrestrial subsurface.</title>
        <authorList>
            <person name="Probst A.J."/>
            <person name="Ladd B."/>
            <person name="Jarett J.K."/>
            <person name="Geller-Mcgrath D.E."/>
            <person name="Sieber C.M.K."/>
            <person name="Emerson J.B."/>
            <person name="Anantharaman K."/>
            <person name="Thomas B.C."/>
            <person name="Malmstrom R."/>
            <person name="Stieglmeier M."/>
            <person name="Klingl A."/>
            <person name="Woyke T."/>
            <person name="Ryan C.M."/>
            <person name="Banfield J.F."/>
        </authorList>
    </citation>
    <scope>NUCLEOTIDE SEQUENCE [LARGE SCALE GENOMIC DNA]</scope>
</reference>
<evidence type="ECO:0000256" key="3">
    <source>
        <dbReference type="PIRSR" id="PIRSR602678-1"/>
    </source>
</evidence>
<dbReference type="InterPro" id="IPR036069">
    <property type="entry name" value="DUF34/NIF3_sf"/>
</dbReference>
<feature type="binding site" evidence="3">
    <location>
        <position position="94"/>
    </location>
    <ligand>
        <name>a divalent metal cation</name>
        <dbReference type="ChEBI" id="CHEBI:60240"/>
        <label>1</label>
    </ligand>
</feature>
<evidence type="ECO:0000313" key="4">
    <source>
        <dbReference type="EMBL" id="PIU10859.1"/>
    </source>
</evidence>
<feature type="binding site" evidence="3">
    <location>
        <position position="93"/>
    </location>
    <ligand>
        <name>a divalent metal cation</name>
        <dbReference type="ChEBI" id="CHEBI:60240"/>
        <label>1</label>
    </ligand>
</feature>
<name>A0A2M6XTF1_9BACT</name>
<dbReference type="EMBL" id="PEXX01000018">
    <property type="protein sequence ID" value="PIU10859.1"/>
    <property type="molecule type" value="Genomic_DNA"/>
</dbReference>
<accession>A0A2M6XTF1</accession>
<dbReference type="AlphaFoldDB" id="A0A2M6XTF1"/>
<proteinExistence type="inferred from homology"/>
<gene>
    <name evidence="4" type="ORF">COT27_00960</name>
</gene>
<evidence type="ECO:0008006" key="6">
    <source>
        <dbReference type="Google" id="ProtNLM"/>
    </source>
</evidence>
<feature type="binding site" evidence="3">
    <location>
        <position position="131"/>
    </location>
    <ligand>
        <name>a divalent metal cation</name>
        <dbReference type="ChEBI" id="CHEBI:60240"/>
        <label>1</label>
    </ligand>
</feature>
<evidence type="ECO:0000313" key="5">
    <source>
        <dbReference type="Proteomes" id="UP000230586"/>
    </source>
</evidence>
<dbReference type="Proteomes" id="UP000230586">
    <property type="component" value="Unassembled WGS sequence"/>
</dbReference>
<evidence type="ECO:0000256" key="2">
    <source>
        <dbReference type="ARBA" id="ARBA00022723"/>
    </source>
</evidence>
<dbReference type="Gene3D" id="3.40.1390.30">
    <property type="entry name" value="NIF3 (NGG1p interacting factor 3)-like"/>
    <property type="match status" value="2"/>
</dbReference>
<dbReference type="Pfam" id="PF01784">
    <property type="entry name" value="DUF34_NIF3"/>
    <property type="match status" value="1"/>
</dbReference>
<sequence length="296" mass="34257">MQLNSIIEILNNKFKVAGIPPDLPFNNLLPRKYDEAGIEFKKYFTEEFLKNFHGLMIKNGEEITKIYLTVFLSEEILDKIFRNNEQDILIFSHHPMFLETNNRGFLPLKEKYFLEMKERRVSVYSLHSPLDINEEISTSKSIANKLSLKNLKVCAPWQGSFSGVYGELPKAINFEDFIKSLNVIFGIKECHFIKKHIDVFRVGIIAGGGTDIKDIKEIISLGRDTYLTGDFVNKVKNEYGEAERKKFESIKNSLNINLIECSHYATEKLVILNEITKLFKDRGFNTLFIKQDNPWG</sequence>
<dbReference type="GO" id="GO:0005737">
    <property type="term" value="C:cytoplasm"/>
    <property type="evidence" value="ECO:0007669"/>
    <property type="project" value="TreeGrafter"/>
</dbReference>
<organism evidence="4 5">
    <name type="scientific">Candidatus Kuenenbacteria bacterium CG08_land_8_20_14_0_20_37_23</name>
    <dbReference type="NCBI Taxonomy" id="1974617"/>
    <lineage>
        <taxon>Bacteria</taxon>
        <taxon>Candidatus Kueneniibacteriota</taxon>
    </lineage>
</organism>
<dbReference type="GO" id="GO:0046872">
    <property type="term" value="F:metal ion binding"/>
    <property type="evidence" value="ECO:0007669"/>
    <property type="project" value="UniProtKB-KW"/>
</dbReference>
<dbReference type="InterPro" id="IPR002678">
    <property type="entry name" value="DUF34/NIF3"/>
</dbReference>
<evidence type="ECO:0000256" key="1">
    <source>
        <dbReference type="ARBA" id="ARBA00006964"/>
    </source>
</evidence>